<evidence type="ECO:0000256" key="2">
    <source>
        <dbReference type="ARBA" id="ARBA00022801"/>
    </source>
</evidence>
<feature type="non-terminal residue" evidence="4">
    <location>
        <position position="301"/>
    </location>
</feature>
<dbReference type="GO" id="GO:0016788">
    <property type="term" value="F:hydrolase activity, acting on ester bonds"/>
    <property type="evidence" value="ECO:0007669"/>
    <property type="project" value="InterPro"/>
</dbReference>
<reference evidence="4 5" key="1">
    <citation type="journal article" date="2021" name="Nat. Plants">
        <title>The Taxus genome provides insights into paclitaxel biosynthesis.</title>
        <authorList>
            <person name="Xiong X."/>
            <person name="Gou J."/>
            <person name="Liao Q."/>
            <person name="Li Y."/>
            <person name="Zhou Q."/>
            <person name="Bi G."/>
            <person name="Li C."/>
            <person name="Du R."/>
            <person name="Wang X."/>
            <person name="Sun T."/>
            <person name="Guo L."/>
            <person name="Liang H."/>
            <person name="Lu P."/>
            <person name="Wu Y."/>
            <person name="Zhang Z."/>
            <person name="Ro D.K."/>
            <person name="Shang Y."/>
            <person name="Huang S."/>
            <person name="Yan J."/>
        </authorList>
    </citation>
    <scope>NUCLEOTIDE SEQUENCE [LARGE SCALE GENOMIC DNA]</scope>
    <source>
        <strain evidence="4">Ta-2019</strain>
    </source>
</reference>
<dbReference type="SUPFAM" id="SSF52266">
    <property type="entry name" value="SGNH hydrolase"/>
    <property type="match status" value="1"/>
</dbReference>
<organism evidence="4 5">
    <name type="scientific">Taxus chinensis</name>
    <name type="common">Chinese yew</name>
    <name type="synonym">Taxus wallichiana var. chinensis</name>
    <dbReference type="NCBI Taxonomy" id="29808"/>
    <lineage>
        <taxon>Eukaryota</taxon>
        <taxon>Viridiplantae</taxon>
        <taxon>Streptophyta</taxon>
        <taxon>Embryophyta</taxon>
        <taxon>Tracheophyta</taxon>
        <taxon>Spermatophyta</taxon>
        <taxon>Pinopsida</taxon>
        <taxon>Pinidae</taxon>
        <taxon>Conifers II</taxon>
        <taxon>Cupressales</taxon>
        <taxon>Taxaceae</taxon>
        <taxon>Taxus</taxon>
    </lineage>
</organism>
<dbReference type="AlphaFoldDB" id="A0AA38LHJ6"/>
<evidence type="ECO:0000313" key="5">
    <source>
        <dbReference type="Proteomes" id="UP000824469"/>
    </source>
</evidence>
<proteinExistence type="inferred from homology"/>
<dbReference type="InterPro" id="IPR001087">
    <property type="entry name" value="GDSL"/>
</dbReference>
<dbReference type="EMBL" id="JAHRHJ020000003">
    <property type="protein sequence ID" value="KAH9321172.1"/>
    <property type="molecule type" value="Genomic_DNA"/>
</dbReference>
<dbReference type="PANTHER" id="PTHR45648:SF5">
    <property type="entry name" value="OS04G0577300 PROTEIN"/>
    <property type="match status" value="1"/>
</dbReference>
<dbReference type="InterPro" id="IPR051058">
    <property type="entry name" value="GDSL_Est/Lipase"/>
</dbReference>
<evidence type="ECO:0000256" key="3">
    <source>
        <dbReference type="ARBA" id="ARBA00022963"/>
    </source>
</evidence>
<evidence type="ECO:0000256" key="1">
    <source>
        <dbReference type="ARBA" id="ARBA00008668"/>
    </source>
</evidence>
<dbReference type="Pfam" id="PF00657">
    <property type="entry name" value="Lipase_GDSL"/>
    <property type="match status" value="1"/>
</dbReference>
<name>A0AA38LHJ6_TAXCH</name>
<keyword evidence="2" id="KW-0378">Hydrolase</keyword>
<protein>
    <recommendedName>
        <fullName evidence="6">GDSL esterase/lipase</fullName>
    </recommendedName>
</protein>
<dbReference type="InterPro" id="IPR036514">
    <property type="entry name" value="SGNH_hydro_sf"/>
</dbReference>
<evidence type="ECO:0000313" key="4">
    <source>
        <dbReference type="EMBL" id="KAH9321172.1"/>
    </source>
</evidence>
<evidence type="ECO:0008006" key="6">
    <source>
        <dbReference type="Google" id="ProtNLM"/>
    </source>
</evidence>
<keyword evidence="3" id="KW-0443">Lipid metabolism</keyword>
<accession>A0AA38LHJ6</accession>
<dbReference type="Proteomes" id="UP000824469">
    <property type="component" value="Unassembled WGS sequence"/>
</dbReference>
<sequence>SRLRLPFPPPYLKPGANFSKGINFASGGSGLLLSTGKEMNIIPLEVQIQQFTNISLKLAEEYGVNAAKSMIGRSLFAVSIGGNDLGLNYLVNATFQNTTSPQALIQMLLGKYTQYLTAMRVDYRVLFSLYRDEARNFLLFDMSPVGCTPNFRLAGLATWNGECVESGNQLAMAYNVGFKQLMMNITTILKEATILTTNTYSLADNITRHGEAYGFSEVRSACCGAGPFNSAVSCGKPIPEDKIGEYTPFLCKHPSKYLFWDGTHPTERFYKLVSHQVWEGTSVFISPFNLKTLIKQLNHKH</sequence>
<comment type="caution">
    <text evidence="4">The sequence shown here is derived from an EMBL/GenBank/DDBJ whole genome shotgun (WGS) entry which is preliminary data.</text>
</comment>
<gene>
    <name evidence="4" type="ORF">KI387_015811</name>
</gene>
<keyword evidence="5" id="KW-1185">Reference proteome</keyword>
<dbReference type="GO" id="GO:0016042">
    <property type="term" value="P:lipid catabolic process"/>
    <property type="evidence" value="ECO:0007669"/>
    <property type="project" value="UniProtKB-KW"/>
</dbReference>
<dbReference type="OMA" id="HYAKEYL"/>
<keyword evidence="3" id="KW-0442">Lipid degradation</keyword>
<comment type="similarity">
    <text evidence="1">Belongs to the 'GDSL' lipolytic enzyme family.</text>
</comment>
<dbReference type="Gene3D" id="3.40.50.1110">
    <property type="entry name" value="SGNH hydrolase"/>
    <property type="match status" value="1"/>
</dbReference>
<dbReference type="PANTHER" id="PTHR45648">
    <property type="entry name" value="GDSL LIPASE/ACYLHYDROLASE FAMILY PROTEIN (AFU_ORTHOLOGUE AFUA_4G14700)"/>
    <property type="match status" value="1"/>
</dbReference>